<proteinExistence type="inferred from homology"/>
<feature type="compositionally biased region" description="Acidic residues" evidence="8">
    <location>
        <begin position="391"/>
        <end position="400"/>
    </location>
</feature>
<evidence type="ECO:0000313" key="9">
    <source>
        <dbReference type="EMBL" id="KAK8385134.1"/>
    </source>
</evidence>
<evidence type="ECO:0000256" key="3">
    <source>
        <dbReference type="ARBA" id="ARBA00005599"/>
    </source>
</evidence>
<feature type="compositionally biased region" description="Low complexity" evidence="8">
    <location>
        <begin position="132"/>
        <end position="142"/>
    </location>
</feature>
<keyword evidence="7" id="KW-0175">Coiled coil</keyword>
<comment type="caution">
    <text evidence="9">The sequence shown here is derived from an EMBL/GenBank/DDBJ whole genome shotgun (WGS) entry which is preliminary data.</text>
</comment>
<keyword evidence="6" id="KW-0333">Golgi apparatus</keyword>
<comment type="subcellular location">
    <subcellularLocation>
        <location evidence="1">Cytoplasm</location>
    </subcellularLocation>
    <subcellularLocation>
        <location evidence="2">Golgi apparatus</location>
    </subcellularLocation>
</comment>
<gene>
    <name evidence="9" type="ORF">O3P69_012138</name>
</gene>
<protein>
    <recommendedName>
        <fullName evidence="4">RAB6-interacting golgin</fullName>
    </recommendedName>
</protein>
<dbReference type="EMBL" id="JARAKH010000033">
    <property type="protein sequence ID" value="KAK8385134.1"/>
    <property type="molecule type" value="Genomic_DNA"/>
</dbReference>
<feature type="compositionally biased region" description="Acidic residues" evidence="8">
    <location>
        <begin position="147"/>
        <end position="163"/>
    </location>
</feature>
<feature type="compositionally biased region" description="Polar residues" evidence="8">
    <location>
        <begin position="70"/>
        <end position="88"/>
    </location>
</feature>
<feature type="compositionally biased region" description="Pro residues" evidence="8">
    <location>
        <begin position="96"/>
        <end position="105"/>
    </location>
</feature>
<accession>A0AAW0TCW2</accession>
<dbReference type="AlphaFoldDB" id="A0AAW0TCW2"/>
<sequence length="400" mass="43994">MAGRVWAGFSEADIKQVQRGSGPRGGGGGPTQKPARILRGGRGVQRGLLGTSRGSVASSTQYTPVPAQARLSQCEGTDSPQSLSSQQTPESSPAATPSPVPPSPCVSPTGSHTHPKSVKIKLGENNSYEVIPSGAPGSPSSPRTDGEGEAEEVEETEEEEEKSTEEFFFDKGGGGSEEEGALLRSIQERQKEMEEQNKKRKELLIKAIADRSRRTQSEAQKLKHIQAELARLDSLLSSDVKRYERAEREFIEAKLQLFNRLERKELLTEHLCRIIEANERRKAVKLSELMAQLEMVDCVGDLPAPPPPSQCLPQLASLDEVTYAACTTLKHPHKATQALQAGLARVNGNLSVEEIRKATEMTQKEEEEEEEVKEEEDKGEEEKCVGKRKEEDEEEKKEES</sequence>
<evidence type="ECO:0000256" key="6">
    <source>
        <dbReference type="ARBA" id="ARBA00023034"/>
    </source>
</evidence>
<evidence type="ECO:0000256" key="8">
    <source>
        <dbReference type="SAM" id="MobiDB-lite"/>
    </source>
</evidence>
<feature type="compositionally biased region" description="Polar residues" evidence="8">
    <location>
        <begin position="52"/>
        <end position="63"/>
    </location>
</feature>
<evidence type="ECO:0000256" key="1">
    <source>
        <dbReference type="ARBA" id="ARBA00004496"/>
    </source>
</evidence>
<keyword evidence="5" id="KW-0963">Cytoplasm</keyword>
<dbReference type="InterPro" id="IPR007033">
    <property type="entry name" value="GORAB"/>
</dbReference>
<feature type="region of interest" description="Disordered" evidence="8">
    <location>
        <begin position="355"/>
        <end position="400"/>
    </location>
</feature>
<dbReference type="GO" id="GO:0005794">
    <property type="term" value="C:Golgi apparatus"/>
    <property type="evidence" value="ECO:0007669"/>
    <property type="project" value="UniProtKB-SubCell"/>
</dbReference>
<evidence type="ECO:0000256" key="5">
    <source>
        <dbReference type="ARBA" id="ARBA00022490"/>
    </source>
</evidence>
<keyword evidence="10" id="KW-1185">Reference proteome</keyword>
<evidence type="ECO:0000313" key="10">
    <source>
        <dbReference type="Proteomes" id="UP001487740"/>
    </source>
</evidence>
<dbReference type="PANTHER" id="PTHR21470:SF2">
    <property type="entry name" value="RAB6-INTERACTING GOLGIN"/>
    <property type="match status" value="1"/>
</dbReference>
<evidence type="ECO:0000256" key="7">
    <source>
        <dbReference type="ARBA" id="ARBA00023054"/>
    </source>
</evidence>
<evidence type="ECO:0000256" key="4">
    <source>
        <dbReference type="ARBA" id="ARBA00014130"/>
    </source>
</evidence>
<comment type="similarity">
    <text evidence="3">Belongs to the GORAB family.</text>
</comment>
<name>A0AAW0TCW2_SCYPA</name>
<evidence type="ECO:0000256" key="2">
    <source>
        <dbReference type="ARBA" id="ARBA00004555"/>
    </source>
</evidence>
<feature type="compositionally biased region" description="Acidic residues" evidence="8">
    <location>
        <begin position="365"/>
        <end position="379"/>
    </location>
</feature>
<feature type="region of interest" description="Disordered" evidence="8">
    <location>
        <begin position="1"/>
        <end position="178"/>
    </location>
</feature>
<dbReference type="Proteomes" id="UP001487740">
    <property type="component" value="Unassembled WGS sequence"/>
</dbReference>
<reference evidence="9 10" key="1">
    <citation type="submission" date="2023-03" db="EMBL/GenBank/DDBJ databases">
        <title>High-quality genome of Scylla paramamosain provides insights in environmental adaptation.</title>
        <authorList>
            <person name="Zhang L."/>
        </authorList>
    </citation>
    <scope>NUCLEOTIDE SEQUENCE [LARGE SCALE GENOMIC DNA]</scope>
    <source>
        <strain evidence="9">LZ_2023a</strain>
        <tissue evidence="9">Muscle</tissue>
    </source>
</reference>
<feature type="compositionally biased region" description="Basic and acidic residues" evidence="8">
    <location>
        <begin position="380"/>
        <end position="390"/>
    </location>
</feature>
<feature type="compositionally biased region" description="Basic and acidic residues" evidence="8">
    <location>
        <begin position="355"/>
        <end position="364"/>
    </location>
</feature>
<organism evidence="9 10">
    <name type="scientific">Scylla paramamosain</name>
    <name type="common">Mud crab</name>
    <dbReference type="NCBI Taxonomy" id="85552"/>
    <lineage>
        <taxon>Eukaryota</taxon>
        <taxon>Metazoa</taxon>
        <taxon>Ecdysozoa</taxon>
        <taxon>Arthropoda</taxon>
        <taxon>Crustacea</taxon>
        <taxon>Multicrustacea</taxon>
        <taxon>Malacostraca</taxon>
        <taxon>Eumalacostraca</taxon>
        <taxon>Eucarida</taxon>
        <taxon>Decapoda</taxon>
        <taxon>Pleocyemata</taxon>
        <taxon>Brachyura</taxon>
        <taxon>Eubrachyura</taxon>
        <taxon>Portunoidea</taxon>
        <taxon>Portunidae</taxon>
        <taxon>Portuninae</taxon>
        <taxon>Scylla</taxon>
    </lineage>
</organism>
<dbReference type="GO" id="GO:1905515">
    <property type="term" value="P:non-motile cilium assembly"/>
    <property type="evidence" value="ECO:0007669"/>
    <property type="project" value="TreeGrafter"/>
</dbReference>
<dbReference type="PANTHER" id="PTHR21470">
    <property type="entry name" value="RAB6-INTERACTING PROTEIN GORAB"/>
    <property type="match status" value="1"/>
</dbReference>